<evidence type="ECO:0000256" key="1">
    <source>
        <dbReference type="SAM" id="Phobius"/>
    </source>
</evidence>
<sequence>MADLDPGQQFRFEIFPCVAECRVRVRPIDQPAEQIQYRLLAMATGVRLLCDTGDWGGGVGGRRDGELHLRRRFTGGRRIARCGIAPAGVGRLLAHLNQLPVREPIGALLRGGMQIDPVATDRVVDGIAFGFGPPFFGGGAPAAVPPGNDASDAAVTVPGVLAPTVTIAGRVWDVPAPAAPSSPPVNMLMMSGVQTTSLFPNRFFFAGGTLCGDWRFISLAGFGAIFVCFFSAFVSAFLEDVPDADAAAGDDTDFVAELSNSSPLKSSSPSMECFSGGMLTTGCASGVSGVVPTVYGRLVPVFFAPAAGAVDAGDGAACGVAPPAAVFPFQR</sequence>
<dbReference type="VEuPathDB" id="VectorBase:AFAF020884"/>
<protein>
    <submittedName>
        <fullName evidence="2">Uncharacterized protein</fullName>
    </submittedName>
</protein>
<reference evidence="3" key="1">
    <citation type="submission" date="2014-01" db="EMBL/GenBank/DDBJ databases">
        <title>The Genome Sequence of Anopheles farauti FAR1 (V2).</title>
        <authorList>
            <consortium name="The Broad Institute Genomics Platform"/>
            <person name="Neafsey D.E."/>
            <person name="Besansky N."/>
            <person name="Howell P."/>
            <person name="Walton C."/>
            <person name="Young S.K."/>
            <person name="Zeng Q."/>
            <person name="Gargeya S."/>
            <person name="Fitzgerald M."/>
            <person name="Haas B."/>
            <person name="Abouelleil A."/>
            <person name="Allen A.W."/>
            <person name="Alvarado L."/>
            <person name="Arachchi H.M."/>
            <person name="Berlin A.M."/>
            <person name="Chapman S.B."/>
            <person name="Gainer-Dewar J."/>
            <person name="Goldberg J."/>
            <person name="Griggs A."/>
            <person name="Gujja S."/>
            <person name="Hansen M."/>
            <person name="Howarth C."/>
            <person name="Imamovic A."/>
            <person name="Ireland A."/>
            <person name="Larimer J."/>
            <person name="McCowan C."/>
            <person name="Murphy C."/>
            <person name="Pearson M."/>
            <person name="Poon T.W."/>
            <person name="Priest M."/>
            <person name="Roberts A."/>
            <person name="Saif S."/>
            <person name="Shea T."/>
            <person name="Sisk P."/>
            <person name="Sykes S."/>
            <person name="Wortman J."/>
            <person name="Nusbaum C."/>
            <person name="Birren B."/>
        </authorList>
    </citation>
    <scope>NUCLEOTIDE SEQUENCE [LARGE SCALE GENOMIC DNA]</scope>
    <source>
        <strain evidence="3">FAR1</strain>
    </source>
</reference>
<reference evidence="2" key="2">
    <citation type="submission" date="2020-05" db="UniProtKB">
        <authorList>
            <consortium name="EnsemblMetazoa"/>
        </authorList>
    </citation>
    <scope>IDENTIFICATION</scope>
    <source>
        <strain evidence="2">FAR1</strain>
    </source>
</reference>
<keyword evidence="1" id="KW-0472">Membrane</keyword>
<organism evidence="2 3">
    <name type="scientific">Anopheles farauti</name>
    <dbReference type="NCBI Taxonomy" id="69004"/>
    <lineage>
        <taxon>Eukaryota</taxon>
        <taxon>Metazoa</taxon>
        <taxon>Ecdysozoa</taxon>
        <taxon>Arthropoda</taxon>
        <taxon>Hexapoda</taxon>
        <taxon>Insecta</taxon>
        <taxon>Pterygota</taxon>
        <taxon>Neoptera</taxon>
        <taxon>Endopterygota</taxon>
        <taxon>Diptera</taxon>
        <taxon>Nematocera</taxon>
        <taxon>Culicoidea</taxon>
        <taxon>Culicidae</taxon>
        <taxon>Anophelinae</taxon>
        <taxon>Anopheles</taxon>
    </lineage>
</organism>
<dbReference type="EnsemblMetazoa" id="AFAF020884-RA">
    <property type="protein sequence ID" value="AFAF020884-PA"/>
    <property type="gene ID" value="AFAF020884"/>
</dbReference>
<keyword evidence="1" id="KW-0812">Transmembrane</keyword>
<dbReference type="Proteomes" id="UP000075886">
    <property type="component" value="Unassembled WGS sequence"/>
</dbReference>
<accession>A0A182R123</accession>
<evidence type="ECO:0000313" key="2">
    <source>
        <dbReference type="EnsemblMetazoa" id="AFAF020884-PA"/>
    </source>
</evidence>
<dbReference type="EMBL" id="AXCN02001106">
    <property type="status" value="NOT_ANNOTATED_CDS"/>
    <property type="molecule type" value="Genomic_DNA"/>
</dbReference>
<feature type="transmembrane region" description="Helical" evidence="1">
    <location>
        <begin position="216"/>
        <end position="238"/>
    </location>
</feature>
<dbReference type="AlphaFoldDB" id="A0A182R123"/>
<evidence type="ECO:0000313" key="3">
    <source>
        <dbReference type="Proteomes" id="UP000075886"/>
    </source>
</evidence>
<name>A0A182R123_9DIPT</name>
<keyword evidence="1" id="KW-1133">Transmembrane helix</keyword>
<keyword evidence="3" id="KW-1185">Reference proteome</keyword>
<proteinExistence type="predicted"/>